<organism evidence="2 3">
    <name type="scientific">Rangifer tarandus platyrhynchus</name>
    <name type="common">Svalbard reindeer</name>
    <dbReference type="NCBI Taxonomy" id="3082113"/>
    <lineage>
        <taxon>Eukaryota</taxon>
        <taxon>Metazoa</taxon>
        <taxon>Chordata</taxon>
        <taxon>Craniata</taxon>
        <taxon>Vertebrata</taxon>
        <taxon>Euteleostomi</taxon>
        <taxon>Mammalia</taxon>
        <taxon>Eutheria</taxon>
        <taxon>Laurasiatheria</taxon>
        <taxon>Artiodactyla</taxon>
        <taxon>Ruminantia</taxon>
        <taxon>Pecora</taxon>
        <taxon>Cervidae</taxon>
        <taxon>Odocoileinae</taxon>
        <taxon>Rangifer</taxon>
    </lineage>
</organism>
<accession>A0ABN8Z7C2</accession>
<proteinExistence type="predicted"/>
<name>A0ABN8Z7C2_RANTA</name>
<evidence type="ECO:0000256" key="1">
    <source>
        <dbReference type="SAM" id="MobiDB-lite"/>
    </source>
</evidence>
<evidence type="ECO:0000313" key="3">
    <source>
        <dbReference type="Proteomes" id="UP001176941"/>
    </source>
</evidence>
<sequence length="164" mass="16727">MTRGACRAPPPLGRWTAAAPGLGLGGGRGANLGWPAAAAALNGGGGLRRARGRAYACLDRLLGLRALRGRRPAAAGAPGQQTAPPPRPLTQGLTLNVLRGLPDSAPLPIGSLARRAPGPVGRVRQSDGSARPVGVSQALEWPSVLGARHEAESLWQRGRVAKGQ</sequence>
<dbReference type="EMBL" id="OX459939">
    <property type="protein sequence ID" value="CAI9169705.1"/>
    <property type="molecule type" value="Genomic_DNA"/>
</dbReference>
<dbReference type="Proteomes" id="UP001176941">
    <property type="component" value="Chromosome 3"/>
</dbReference>
<keyword evidence="3" id="KW-1185">Reference proteome</keyword>
<evidence type="ECO:0000313" key="2">
    <source>
        <dbReference type="EMBL" id="CAI9169705.1"/>
    </source>
</evidence>
<feature type="region of interest" description="Disordered" evidence="1">
    <location>
        <begin position="109"/>
        <end position="135"/>
    </location>
</feature>
<gene>
    <name evidence="2" type="ORF">MRATA1EN1_LOCUS18667</name>
</gene>
<protein>
    <submittedName>
        <fullName evidence="2">Uncharacterized protein</fullName>
    </submittedName>
</protein>
<reference evidence="2" key="1">
    <citation type="submission" date="2023-04" db="EMBL/GenBank/DDBJ databases">
        <authorList>
            <consortium name="ELIXIR-Norway"/>
        </authorList>
    </citation>
    <scope>NUCLEOTIDE SEQUENCE [LARGE SCALE GENOMIC DNA]</scope>
</reference>